<evidence type="ECO:0000313" key="1">
    <source>
        <dbReference type="EMBL" id="CAG8489988.1"/>
    </source>
</evidence>
<accession>A0ACA9KRV2</accession>
<keyword evidence="2" id="KW-1185">Reference proteome</keyword>
<name>A0ACA9KRV2_9GLOM</name>
<protein>
    <submittedName>
        <fullName evidence="1">7409_t:CDS:1</fullName>
    </submittedName>
</protein>
<proteinExistence type="predicted"/>
<comment type="caution">
    <text evidence="1">The sequence shown here is derived from an EMBL/GenBank/DDBJ whole genome shotgun (WGS) entry which is preliminary data.</text>
</comment>
<reference evidence="1" key="1">
    <citation type="submission" date="2021-06" db="EMBL/GenBank/DDBJ databases">
        <authorList>
            <person name="Kallberg Y."/>
            <person name="Tangrot J."/>
            <person name="Rosling A."/>
        </authorList>
    </citation>
    <scope>NUCLEOTIDE SEQUENCE</scope>
    <source>
        <strain evidence="1">IL203A</strain>
    </source>
</reference>
<dbReference type="EMBL" id="CAJVPU010001853">
    <property type="protein sequence ID" value="CAG8489988.1"/>
    <property type="molecule type" value="Genomic_DNA"/>
</dbReference>
<sequence length="67" mass="7692">MKKKQRDKLPIVRQKVTEHNLKCEFITPSSKRGPPKGVAKKISTQESNKSDSPIQTEGKNLITYFFM</sequence>
<evidence type="ECO:0000313" key="2">
    <source>
        <dbReference type="Proteomes" id="UP000789702"/>
    </source>
</evidence>
<dbReference type="Proteomes" id="UP000789702">
    <property type="component" value="Unassembled WGS sequence"/>
</dbReference>
<gene>
    <name evidence="1" type="ORF">DHETER_LOCUS2513</name>
</gene>
<organism evidence="1 2">
    <name type="scientific">Dentiscutata heterogama</name>
    <dbReference type="NCBI Taxonomy" id="1316150"/>
    <lineage>
        <taxon>Eukaryota</taxon>
        <taxon>Fungi</taxon>
        <taxon>Fungi incertae sedis</taxon>
        <taxon>Mucoromycota</taxon>
        <taxon>Glomeromycotina</taxon>
        <taxon>Glomeromycetes</taxon>
        <taxon>Diversisporales</taxon>
        <taxon>Gigasporaceae</taxon>
        <taxon>Dentiscutata</taxon>
    </lineage>
</organism>